<protein>
    <recommendedName>
        <fullName evidence="1">RNA polymerase-binding protein RbpA</fullName>
    </recommendedName>
</protein>
<dbReference type="InterPro" id="IPR025182">
    <property type="entry name" value="RNApol-bd_RbpA"/>
</dbReference>
<comment type="function">
    <text evidence="1">Binds to RNA polymerase (RNAP), stimulating transcription from principal, but not alternative sigma factor promoters.</text>
</comment>
<dbReference type="EMBL" id="CP000431">
    <property type="protein sequence ID" value="ABG91979.1"/>
    <property type="molecule type" value="Genomic_DNA"/>
</dbReference>
<dbReference type="Proteomes" id="UP000008710">
    <property type="component" value="Chromosome"/>
</dbReference>
<organism evidence="2 3">
    <name type="scientific">Rhodococcus jostii (strain RHA1)</name>
    <dbReference type="NCBI Taxonomy" id="101510"/>
    <lineage>
        <taxon>Bacteria</taxon>
        <taxon>Bacillati</taxon>
        <taxon>Actinomycetota</taxon>
        <taxon>Actinomycetes</taxon>
        <taxon>Mycobacteriales</taxon>
        <taxon>Nocardiaceae</taxon>
        <taxon>Rhodococcus</taxon>
    </lineage>
</organism>
<dbReference type="HAMAP" id="MF_01483">
    <property type="entry name" value="RbpA"/>
    <property type="match status" value="1"/>
</dbReference>
<comment type="similarity">
    <text evidence="1">Belongs to the RNA polymerase-binding protein RbpA family.</text>
</comment>
<dbReference type="HOGENOM" id="CLU_1569464_0_0_11"/>
<accession>Q0SKF7</accession>
<comment type="caution">
    <text evidence="1">Lacks conserved residue(s) required for the propagation of feature annotation.</text>
</comment>
<proteinExistence type="inferred from homology"/>
<dbReference type="KEGG" id="rha:RHA1_ro00143"/>
<keyword evidence="1" id="KW-0805">Transcription regulation</keyword>
<dbReference type="GO" id="GO:0001000">
    <property type="term" value="F:bacterial-type RNA polymerase core enzyme binding"/>
    <property type="evidence" value="ECO:0007669"/>
    <property type="project" value="UniProtKB-UniRule"/>
</dbReference>
<gene>
    <name evidence="1" type="primary">rbpA</name>
    <name evidence="2" type="ordered locus">RHA1_ro00143</name>
</gene>
<reference evidence="3" key="1">
    <citation type="journal article" date="2006" name="Proc. Natl. Acad. Sci. U.S.A.">
        <title>The complete genome of Rhodococcus sp. RHA1 provides insights into a catabolic powerhouse.</title>
        <authorList>
            <person name="McLeod M.P."/>
            <person name="Warren R.L."/>
            <person name="Hsiao W.W.L."/>
            <person name="Araki N."/>
            <person name="Myhre M."/>
            <person name="Fernandes C."/>
            <person name="Miyazawa D."/>
            <person name="Wong W."/>
            <person name="Lillquist A.L."/>
            <person name="Wang D."/>
            <person name="Dosanjh M."/>
            <person name="Hara H."/>
            <person name="Petrescu A."/>
            <person name="Morin R.D."/>
            <person name="Yang G."/>
            <person name="Stott J.M."/>
            <person name="Schein J.E."/>
            <person name="Shin H."/>
            <person name="Smailus D."/>
            <person name="Siddiqui A.S."/>
            <person name="Marra M.A."/>
            <person name="Jones S.J.M."/>
            <person name="Holt R."/>
            <person name="Brinkman F.S.L."/>
            <person name="Miyauchi K."/>
            <person name="Fukuda M."/>
            <person name="Davies J.E."/>
            <person name="Mohn W.W."/>
            <person name="Eltis L.D."/>
        </authorList>
    </citation>
    <scope>NUCLEOTIDE SEQUENCE [LARGE SCALE GENOMIC DNA]</scope>
    <source>
        <strain evidence="3">RHA1</strain>
    </source>
</reference>
<dbReference type="GO" id="GO:0045893">
    <property type="term" value="P:positive regulation of DNA-templated transcription"/>
    <property type="evidence" value="ECO:0007669"/>
    <property type="project" value="UniProtKB-UniRule"/>
</dbReference>
<dbReference type="eggNOG" id="ENOG5032SI2">
    <property type="taxonomic scope" value="Bacteria"/>
</dbReference>
<keyword evidence="1" id="KW-0804">Transcription</keyword>
<dbReference type="Pfam" id="PF13397">
    <property type="entry name" value="RbpA"/>
    <property type="match status" value="1"/>
</dbReference>
<dbReference type="AlphaFoldDB" id="Q0SKF7"/>
<name>Q0SKF7_RHOJR</name>
<evidence type="ECO:0000313" key="2">
    <source>
        <dbReference type="EMBL" id="ABG91979.1"/>
    </source>
</evidence>
<sequence>MVNHLTARRLDARPVRCRGCICAACGNQSGGRGVVDECERLVLVQAYSRGDDRGEDTTMADRVLRGSRLGAVSYETDRDHDLAPRRMAKYRCDNGEVFDIPFADDAEIPGTWLCRNGLEGTLVEGTAPEAKKVKPPRTHWDMLLERRSKEELEELLKERLDLLKAKRRGA</sequence>
<evidence type="ECO:0000256" key="1">
    <source>
        <dbReference type="HAMAP-Rule" id="MF_01483"/>
    </source>
</evidence>
<dbReference type="InterPro" id="IPR038638">
    <property type="entry name" value="RbpA_sf"/>
</dbReference>
<comment type="subunit">
    <text evidence="1">Forms a complex with the RNAP catalytic core and with free principal sigma factors.</text>
</comment>
<evidence type="ECO:0000313" key="3">
    <source>
        <dbReference type="Proteomes" id="UP000008710"/>
    </source>
</evidence>
<dbReference type="Gene3D" id="2.20.28.270">
    <property type="entry name" value="RNA polymerase-binding protein A"/>
    <property type="match status" value="1"/>
</dbReference>